<dbReference type="PANTHER" id="PTHR18896">
    <property type="entry name" value="PHOSPHOLIPASE D"/>
    <property type="match status" value="1"/>
</dbReference>
<dbReference type="SMART" id="SM00155">
    <property type="entry name" value="PLDc"/>
    <property type="match status" value="1"/>
</dbReference>
<gene>
    <name evidence="9" type="ORF">SEV965_LOCUS27656</name>
</gene>
<evidence type="ECO:0000259" key="7">
    <source>
        <dbReference type="PROSITE" id="PS50035"/>
    </source>
</evidence>
<dbReference type="SUPFAM" id="SSF64268">
    <property type="entry name" value="PX domain"/>
    <property type="match status" value="1"/>
</dbReference>
<evidence type="ECO:0000256" key="5">
    <source>
        <dbReference type="ARBA" id="ARBA00022963"/>
    </source>
</evidence>
<evidence type="ECO:0000256" key="3">
    <source>
        <dbReference type="ARBA" id="ARBA00022737"/>
    </source>
</evidence>
<comment type="catalytic activity">
    <reaction evidence="1">
        <text>a 1,2-diacyl-sn-glycero-3-phosphocholine + H2O = a 1,2-diacyl-sn-glycero-3-phosphate + choline + H(+)</text>
        <dbReference type="Rhea" id="RHEA:14445"/>
        <dbReference type="ChEBI" id="CHEBI:15354"/>
        <dbReference type="ChEBI" id="CHEBI:15377"/>
        <dbReference type="ChEBI" id="CHEBI:15378"/>
        <dbReference type="ChEBI" id="CHEBI:57643"/>
        <dbReference type="ChEBI" id="CHEBI:58608"/>
        <dbReference type="EC" id="3.1.4.4"/>
    </reaction>
</comment>
<keyword evidence="6" id="KW-0443">Lipid metabolism</keyword>
<dbReference type="Gene3D" id="3.30.1520.10">
    <property type="entry name" value="Phox-like domain"/>
    <property type="match status" value="1"/>
</dbReference>
<evidence type="ECO:0000313" key="9">
    <source>
        <dbReference type="EMBL" id="CAF1327733.1"/>
    </source>
</evidence>
<evidence type="ECO:0000256" key="6">
    <source>
        <dbReference type="ARBA" id="ARBA00023098"/>
    </source>
</evidence>
<dbReference type="EMBL" id="CAJNOU010002516">
    <property type="protein sequence ID" value="CAF1327733.1"/>
    <property type="molecule type" value="Genomic_DNA"/>
</dbReference>
<evidence type="ECO:0000256" key="2">
    <source>
        <dbReference type="ARBA" id="ARBA00012027"/>
    </source>
</evidence>
<dbReference type="PANTHER" id="PTHR18896:SF76">
    <property type="entry name" value="PHOSPHOLIPASE"/>
    <property type="match status" value="1"/>
</dbReference>
<keyword evidence="4" id="KW-0378">Hydrolase</keyword>
<dbReference type="PROSITE" id="PS50195">
    <property type="entry name" value="PX"/>
    <property type="match status" value="1"/>
</dbReference>
<sequence>MNQTDPSAGITCLIKPTIVIVDATIHSNKSRRRHIEYLPYPDWNFLEESLEICSNEKYPLEQVYLKCNKAFVDRLPIEVIKITATRDYNPVTEFLYPYRYSITVRHGTEFEWTINKRYKHFHDLHKALVHYVENLMERSISSLNRNNLSRKKSINDEDYSLIRKQEEEPPCFPIRNDRIDFIDRFSIEDRCKTFENYLNKILKHPKFREHIAVREFFEVSPLSFVHGLSISFKEGAMAKRLNDDFHRRSIFLRAPFMCDCFKTHRGREWFVLKDSYLAYMNLDLPSIEFPILFDSAFDIHHGFEHTATNNGIRIQNLQRSLILKFDKEDERDDWFNSLIEVKNKCLLVNKHPFGSFVPQRHRQYAQWFTNGQSYMEAIAKAILAAQEEIFIASWWLSPEVTLIRPYDDDSMRLDNLLDKRAEEGIRVYVMIFKDFTPLVGLNSAHTKLQLMSKSVTKKNIKVIRHRGHSVGSGNISAVYSSHHEKTIIIDQRIAFIGGIDLAWGRWDTDEHRSRDSEFCLVVNDIEMIDSQLNGQTQKVGIFCSTWRKKLFRQMLGIQNEQDMSVEDPCSDEFYEYFRRIAKNNAQIYEEVFNTLPNNHVRTWADVNTYTQRSKLRDTDPLISHEKCKKIQGFIVEFPLEFVADDILFPKWTTTEGILPISVWV</sequence>
<dbReference type="Gene3D" id="3.30.870.10">
    <property type="entry name" value="Endonuclease Chain A"/>
    <property type="match status" value="1"/>
</dbReference>
<comment type="caution">
    <text evidence="9">The sequence shown here is derived from an EMBL/GenBank/DDBJ whole genome shotgun (WGS) entry which is preliminary data.</text>
</comment>
<dbReference type="SUPFAM" id="SSF56024">
    <property type="entry name" value="Phospholipase D/nuclease"/>
    <property type="match status" value="1"/>
</dbReference>
<keyword evidence="3" id="KW-0677">Repeat</keyword>
<dbReference type="GO" id="GO:0035091">
    <property type="term" value="F:phosphatidylinositol binding"/>
    <property type="evidence" value="ECO:0007669"/>
    <property type="project" value="InterPro"/>
</dbReference>
<dbReference type="Pfam" id="PF00614">
    <property type="entry name" value="PLDc"/>
    <property type="match status" value="1"/>
</dbReference>
<evidence type="ECO:0000313" key="10">
    <source>
        <dbReference type="Proteomes" id="UP000663889"/>
    </source>
</evidence>
<dbReference type="InterPro" id="IPR036871">
    <property type="entry name" value="PX_dom_sf"/>
</dbReference>
<evidence type="ECO:0000259" key="8">
    <source>
        <dbReference type="PROSITE" id="PS50195"/>
    </source>
</evidence>
<dbReference type="AlphaFoldDB" id="A0A815FRY7"/>
<accession>A0A815FRY7</accession>
<dbReference type="PROSITE" id="PS50035">
    <property type="entry name" value="PLD"/>
    <property type="match status" value="1"/>
</dbReference>
<dbReference type="InterPro" id="IPR001736">
    <property type="entry name" value="PLipase_D/transphosphatidylase"/>
</dbReference>
<evidence type="ECO:0000256" key="1">
    <source>
        <dbReference type="ARBA" id="ARBA00000798"/>
    </source>
</evidence>
<dbReference type="GO" id="GO:0009395">
    <property type="term" value="P:phospholipid catabolic process"/>
    <property type="evidence" value="ECO:0007669"/>
    <property type="project" value="TreeGrafter"/>
</dbReference>
<evidence type="ECO:0000256" key="4">
    <source>
        <dbReference type="ARBA" id="ARBA00022801"/>
    </source>
</evidence>
<proteinExistence type="predicted"/>
<reference evidence="9" key="1">
    <citation type="submission" date="2021-02" db="EMBL/GenBank/DDBJ databases">
        <authorList>
            <person name="Nowell W R."/>
        </authorList>
    </citation>
    <scope>NUCLEOTIDE SEQUENCE</scope>
</reference>
<protein>
    <recommendedName>
        <fullName evidence="2">phospholipase D</fullName>
        <ecNumber evidence="2">3.1.4.4</ecNumber>
    </recommendedName>
</protein>
<dbReference type="SMART" id="SM00312">
    <property type="entry name" value="PX"/>
    <property type="match status" value="1"/>
</dbReference>
<organism evidence="9 10">
    <name type="scientific">Rotaria sordida</name>
    <dbReference type="NCBI Taxonomy" id="392033"/>
    <lineage>
        <taxon>Eukaryota</taxon>
        <taxon>Metazoa</taxon>
        <taxon>Spiralia</taxon>
        <taxon>Gnathifera</taxon>
        <taxon>Rotifera</taxon>
        <taxon>Eurotatoria</taxon>
        <taxon>Bdelloidea</taxon>
        <taxon>Philodinida</taxon>
        <taxon>Philodinidae</taxon>
        <taxon>Rotaria</taxon>
    </lineage>
</organism>
<name>A0A815FRY7_9BILA</name>
<keyword evidence="5" id="KW-0442">Lipid degradation</keyword>
<feature type="domain" description="PLD phosphodiesterase" evidence="7">
    <location>
        <begin position="478"/>
        <end position="505"/>
    </location>
</feature>
<feature type="domain" description="PX" evidence="8">
    <location>
        <begin position="78"/>
        <end position="224"/>
    </location>
</feature>
<dbReference type="EC" id="3.1.4.4" evidence="2"/>
<dbReference type="InterPro" id="IPR001683">
    <property type="entry name" value="PX_dom"/>
</dbReference>
<dbReference type="GO" id="GO:0004630">
    <property type="term" value="F:phospholipase D activity"/>
    <property type="evidence" value="ECO:0007669"/>
    <property type="project" value="UniProtKB-EC"/>
</dbReference>
<dbReference type="InterPro" id="IPR015679">
    <property type="entry name" value="PLipase_D_fam"/>
</dbReference>
<dbReference type="Proteomes" id="UP000663889">
    <property type="component" value="Unassembled WGS sequence"/>
</dbReference>
<dbReference type="Pfam" id="PF00787">
    <property type="entry name" value="PX"/>
    <property type="match status" value="1"/>
</dbReference>